<dbReference type="Pfam" id="PF01794">
    <property type="entry name" value="Ferric_reduct"/>
    <property type="match status" value="1"/>
</dbReference>
<dbReference type="GO" id="GO:0030091">
    <property type="term" value="P:protein repair"/>
    <property type="evidence" value="ECO:0007669"/>
    <property type="project" value="UniProtKB-UniRule"/>
</dbReference>
<comment type="similarity">
    <text evidence="8">Belongs to the MsrQ family.</text>
</comment>
<feature type="domain" description="Ferric oxidoreductase" evidence="9">
    <location>
        <begin position="50"/>
        <end position="163"/>
    </location>
</feature>
<gene>
    <name evidence="8" type="primary">msrQ</name>
    <name evidence="10" type="ORF">SAMN05421686_110132</name>
</gene>
<comment type="subcellular location">
    <subcellularLocation>
        <location evidence="8">Cell membrane</location>
        <topology evidence="8">Multi-pass membrane protein</topology>
    </subcellularLocation>
    <subcellularLocation>
        <location evidence="1">Membrane</location>
        <topology evidence="1">Multi-pass membrane protein</topology>
    </subcellularLocation>
</comment>
<dbReference type="GO" id="GO:0046872">
    <property type="term" value="F:metal ion binding"/>
    <property type="evidence" value="ECO:0007669"/>
    <property type="project" value="UniProtKB-KW"/>
</dbReference>
<evidence type="ECO:0000256" key="7">
    <source>
        <dbReference type="ARBA" id="ARBA00023136"/>
    </source>
</evidence>
<dbReference type="HAMAP" id="MF_01207">
    <property type="entry name" value="MsrQ"/>
    <property type="match status" value="1"/>
</dbReference>
<organism evidence="10 11">
    <name type="scientific">Thalassolituus maritimus</name>
    <dbReference type="NCBI Taxonomy" id="484498"/>
    <lineage>
        <taxon>Bacteria</taxon>
        <taxon>Pseudomonadati</taxon>
        <taxon>Pseudomonadota</taxon>
        <taxon>Gammaproteobacteria</taxon>
        <taxon>Oceanospirillales</taxon>
        <taxon>Oceanospirillaceae</taxon>
        <taxon>Thalassolituus</taxon>
    </lineage>
</organism>
<dbReference type="Proteomes" id="UP000185639">
    <property type="component" value="Unassembled WGS sequence"/>
</dbReference>
<keyword evidence="4 8" id="KW-0812">Transmembrane</keyword>
<dbReference type="OrthoDB" id="9788328at2"/>
<dbReference type="AlphaFoldDB" id="A0A1N7PPH5"/>
<dbReference type="InterPro" id="IPR013130">
    <property type="entry name" value="Fe3_Rdtase_TM_dom"/>
</dbReference>
<dbReference type="GO" id="GO:0009055">
    <property type="term" value="F:electron transfer activity"/>
    <property type="evidence" value="ECO:0007669"/>
    <property type="project" value="UniProtKB-UniRule"/>
</dbReference>
<name>A0A1N7PPH5_9GAMM</name>
<evidence type="ECO:0000256" key="4">
    <source>
        <dbReference type="ARBA" id="ARBA00022692"/>
    </source>
</evidence>
<feature type="transmembrane region" description="Helical" evidence="8">
    <location>
        <begin position="119"/>
        <end position="135"/>
    </location>
</feature>
<proteinExistence type="inferred from homology"/>
<comment type="caution">
    <text evidence="8">Lacks conserved residue(s) required for the propagation of feature annotation.</text>
</comment>
<comment type="cofactor">
    <cofactor evidence="8">
        <name>FMN</name>
        <dbReference type="ChEBI" id="CHEBI:58210"/>
    </cofactor>
    <text evidence="8">Binds 1 FMN per subunit.</text>
</comment>
<dbReference type="GO" id="GO:0020037">
    <property type="term" value="F:heme binding"/>
    <property type="evidence" value="ECO:0007669"/>
    <property type="project" value="UniProtKB-UniRule"/>
</dbReference>
<keyword evidence="6 8" id="KW-0408">Iron</keyword>
<dbReference type="GO" id="GO:0005886">
    <property type="term" value="C:plasma membrane"/>
    <property type="evidence" value="ECO:0007669"/>
    <property type="project" value="UniProtKB-SubCell"/>
</dbReference>
<keyword evidence="2 8" id="KW-0813">Transport</keyword>
<evidence type="ECO:0000259" key="9">
    <source>
        <dbReference type="Pfam" id="PF01794"/>
    </source>
</evidence>
<dbReference type="RefSeq" id="WP_076517459.1">
    <property type="nucleotide sequence ID" value="NZ_FTOH01000010.1"/>
</dbReference>
<feature type="transmembrane region" description="Helical" evidence="8">
    <location>
        <begin position="155"/>
        <end position="173"/>
    </location>
</feature>
<accession>A0A1N7PPH5</accession>
<dbReference type="InterPro" id="IPR022837">
    <property type="entry name" value="MsrQ-like"/>
</dbReference>
<keyword evidence="8" id="KW-0285">Flavoprotein</keyword>
<dbReference type="PANTHER" id="PTHR36964">
    <property type="entry name" value="PROTEIN-METHIONINE-SULFOXIDE REDUCTASE HEME-BINDING SUBUNIT MSRQ"/>
    <property type="match status" value="1"/>
</dbReference>
<dbReference type="GO" id="GO:0016679">
    <property type="term" value="F:oxidoreductase activity, acting on diphenols and related substances as donors"/>
    <property type="evidence" value="ECO:0007669"/>
    <property type="project" value="TreeGrafter"/>
</dbReference>
<evidence type="ECO:0000256" key="2">
    <source>
        <dbReference type="ARBA" id="ARBA00022448"/>
    </source>
</evidence>
<keyword evidence="8" id="KW-1003">Cell membrane</keyword>
<keyword evidence="8" id="KW-0479">Metal-binding</keyword>
<reference evidence="11" key="1">
    <citation type="submission" date="2017-01" db="EMBL/GenBank/DDBJ databases">
        <authorList>
            <person name="Varghese N."/>
            <person name="Submissions S."/>
        </authorList>
    </citation>
    <scope>NUCLEOTIDE SEQUENCE [LARGE SCALE GENOMIC DNA]</scope>
    <source>
        <strain evidence="11">DSM 24913</strain>
    </source>
</reference>
<keyword evidence="3 8" id="KW-0349">Heme</keyword>
<evidence type="ECO:0000256" key="8">
    <source>
        <dbReference type="HAMAP-Rule" id="MF_01207"/>
    </source>
</evidence>
<evidence type="ECO:0000256" key="5">
    <source>
        <dbReference type="ARBA" id="ARBA00022989"/>
    </source>
</evidence>
<evidence type="ECO:0000313" key="11">
    <source>
        <dbReference type="Proteomes" id="UP000185639"/>
    </source>
</evidence>
<dbReference type="GO" id="GO:0010181">
    <property type="term" value="F:FMN binding"/>
    <property type="evidence" value="ECO:0007669"/>
    <property type="project" value="UniProtKB-UniRule"/>
</dbReference>
<comment type="function">
    <text evidence="8">Part of the MsrPQ system that repairs oxidized periplasmic proteins containing methionine sulfoxide residues (Met-O), using respiratory chain electrons. Thus protects these proteins from oxidative-stress damage caused by reactive species of oxygen and chlorine generated by the host defense mechanisms. MsrPQ is essential for the maintenance of envelope integrity under bleach stress, rescuing a wide series of structurally unrelated periplasmic proteins from methionine oxidation. MsrQ provides electrons for reduction to the reductase catalytic subunit MsrP, using the quinone pool of the respiratory chain.</text>
</comment>
<comment type="subunit">
    <text evidence="8">Heterodimer of a catalytic subunit (MsrP) and a heme-binding subunit (MsrQ).</text>
</comment>
<keyword evidence="8" id="KW-0288">FMN</keyword>
<feature type="transmembrane region" description="Helical" evidence="8">
    <location>
        <begin position="50"/>
        <end position="71"/>
    </location>
</feature>
<feature type="transmembrane region" description="Helical" evidence="8">
    <location>
        <begin position="83"/>
        <end position="107"/>
    </location>
</feature>
<evidence type="ECO:0000256" key="1">
    <source>
        <dbReference type="ARBA" id="ARBA00004141"/>
    </source>
</evidence>
<evidence type="ECO:0000313" key="10">
    <source>
        <dbReference type="EMBL" id="SIT12309.1"/>
    </source>
</evidence>
<comment type="cofactor">
    <cofactor evidence="8">
        <name>heme b</name>
        <dbReference type="ChEBI" id="CHEBI:60344"/>
    </cofactor>
    <text evidence="8">Binds 1 heme b (iron(II)-protoporphyrin IX) group per subunit.</text>
</comment>
<keyword evidence="11" id="KW-1185">Reference proteome</keyword>
<dbReference type="PANTHER" id="PTHR36964:SF1">
    <property type="entry name" value="PROTEIN-METHIONINE-SULFOXIDE REDUCTASE HEME-BINDING SUBUNIT MSRQ"/>
    <property type="match status" value="1"/>
</dbReference>
<keyword evidence="8" id="KW-0249">Electron transport</keyword>
<evidence type="ECO:0000256" key="6">
    <source>
        <dbReference type="ARBA" id="ARBA00023004"/>
    </source>
</evidence>
<feature type="transmembrane region" description="Helical" evidence="8">
    <location>
        <begin position="179"/>
        <end position="197"/>
    </location>
</feature>
<keyword evidence="7 8" id="KW-0472">Membrane</keyword>
<dbReference type="STRING" id="484498.SAMN05421686_110132"/>
<protein>
    <recommendedName>
        <fullName evidence="8">Protein-methionine-sulfoxide reductase heme-binding subunit MsrQ</fullName>
    </recommendedName>
    <alternativeName>
        <fullName evidence="8">Flavocytochrome MsrQ</fullName>
    </alternativeName>
</protein>
<dbReference type="EMBL" id="FTOH01000010">
    <property type="protein sequence ID" value="SIT12309.1"/>
    <property type="molecule type" value="Genomic_DNA"/>
</dbReference>
<sequence length="205" mass="23692">MVLTLTGRRWLIGIACALPLIYIVQAIVRVQTGEWNLLGPEPGKAITHFTGTWGFNFLLLTLAVTPIVRLTKQKWVMPHRRMLGLYAAFYVSLHALAYLAFLLGWQWGELGREVVERPYLLVGALSWLLLLPLVITSTKAWQRRLKRRWKQLHQLIYVIVALAAVHYLLQIRASWFEPVAYTLIAAFLLALRLWFFAKKKRARTS</sequence>
<evidence type="ECO:0000256" key="3">
    <source>
        <dbReference type="ARBA" id="ARBA00022617"/>
    </source>
</evidence>
<keyword evidence="5 8" id="KW-1133">Transmembrane helix</keyword>